<evidence type="ECO:0000256" key="1">
    <source>
        <dbReference type="SAM" id="Coils"/>
    </source>
</evidence>
<dbReference type="InParanoid" id="W2RQZ7"/>
<dbReference type="VEuPathDB" id="FungiDB:HMPREF1541_07772"/>
<dbReference type="RefSeq" id="XP_008720317.1">
    <property type="nucleotide sequence ID" value="XM_008722095.1"/>
</dbReference>
<evidence type="ECO:0000313" key="4">
    <source>
        <dbReference type="Proteomes" id="UP000030752"/>
    </source>
</evidence>
<dbReference type="AlphaFoldDB" id="W2RQZ7"/>
<dbReference type="OrthoDB" id="4161285at2759"/>
<dbReference type="EMBL" id="KB822723">
    <property type="protein sequence ID" value="ETN38148.1"/>
    <property type="molecule type" value="Genomic_DNA"/>
</dbReference>
<feature type="coiled-coil region" evidence="1">
    <location>
        <begin position="121"/>
        <end position="158"/>
    </location>
</feature>
<dbReference type="HOGENOM" id="CLU_1547520_0_0_1"/>
<dbReference type="Proteomes" id="UP000030752">
    <property type="component" value="Unassembled WGS sequence"/>
</dbReference>
<dbReference type="eggNOG" id="ENOG502RNQK">
    <property type="taxonomic scope" value="Eukaryota"/>
</dbReference>
<name>W2RQZ7_CYPE1</name>
<reference evidence="3 4" key="1">
    <citation type="submission" date="2013-03" db="EMBL/GenBank/DDBJ databases">
        <title>The Genome Sequence of Phialophora europaea CBS 101466.</title>
        <authorList>
            <consortium name="The Broad Institute Genomics Platform"/>
            <person name="Cuomo C."/>
            <person name="de Hoog S."/>
            <person name="Gorbushina A."/>
            <person name="Walker B."/>
            <person name="Young S.K."/>
            <person name="Zeng Q."/>
            <person name="Gargeya S."/>
            <person name="Fitzgerald M."/>
            <person name="Haas B."/>
            <person name="Abouelleil A."/>
            <person name="Allen A.W."/>
            <person name="Alvarado L."/>
            <person name="Arachchi H.M."/>
            <person name="Berlin A.M."/>
            <person name="Chapman S.B."/>
            <person name="Gainer-Dewar J."/>
            <person name="Goldberg J."/>
            <person name="Griggs A."/>
            <person name="Gujja S."/>
            <person name="Hansen M."/>
            <person name="Howarth C."/>
            <person name="Imamovic A."/>
            <person name="Ireland A."/>
            <person name="Larimer J."/>
            <person name="McCowan C."/>
            <person name="Murphy C."/>
            <person name="Pearson M."/>
            <person name="Poon T.W."/>
            <person name="Priest M."/>
            <person name="Roberts A."/>
            <person name="Saif S."/>
            <person name="Shea T."/>
            <person name="Sisk P."/>
            <person name="Sykes S."/>
            <person name="Wortman J."/>
            <person name="Nusbaum C."/>
            <person name="Birren B."/>
        </authorList>
    </citation>
    <scope>NUCLEOTIDE SEQUENCE [LARGE SCALE GENOMIC DNA]</scope>
    <source>
        <strain evidence="3 4">CBS 101466</strain>
    </source>
</reference>
<keyword evidence="1" id="KW-0175">Coiled coil</keyword>
<proteinExistence type="predicted"/>
<feature type="region of interest" description="Disordered" evidence="2">
    <location>
        <begin position="1"/>
        <end position="58"/>
    </location>
</feature>
<evidence type="ECO:0000256" key="2">
    <source>
        <dbReference type="SAM" id="MobiDB-lite"/>
    </source>
</evidence>
<gene>
    <name evidence="3" type="ORF">HMPREF1541_07772</name>
</gene>
<protein>
    <submittedName>
        <fullName evidence="3">Uncharacterized protein</fullName>
    </submittedName>
</protein>
<keyword evidence="4" id="KW-1185">Reference proteome</keyword>
<sequence>MAQILDESRSSATAKDPANSPVAGHSSHVAAAPVSPTQGRKHSTSLAETLPLDHPARAVPVHSSLPTLNLLPDSAEPATAANVNPLTLAPFTPAELASHKYDELRKTVLNDRGEVDLDRVRAEQEEAIKQIKTRMEERERKESEIDKEIAEKEKFREVERKILRRRMGGREGG</sequence>
<accession>W2RQZ7</accession>
<evidence type="ECO:0000313" key="3">
    <source>
        <dbReference type="EMBL" id="ETN38148.1"/>
    </source>
</evidence>
<organism evidence="3 4">
    <name type="scientific">Cyphellophora europaea (strain CBS 101466)</name>
    <name type="common">Phialophora europaea</name>
    <dbReference type="NCBI Taxonomy" id="1220924"/>
    <lineage>
        <taxon>Eukaryota</taxon>
        <taxon>Fungi</taxon>
        <taxon>Dikarya</taxon>
        <taxon>Ascomycota</taxon>
        <taxon>Pezizomycotina</taxon>
        <taxon>Eurotiomycetes</taxon>
        <taxon>Chaetothyriomycetidae</taxon>
        <taxon>Chaetothyriales</taxon>
        <taxon>Cyphellophoraceae</taxon>
        <taxon>Cyphellophora</taxon>
    </lineage>
</organism>
<dbReference type="GeneID" id="19975111"/>